<name>A0A6J4H679_9PROT</name>
<gene>
    <name evidence="2" type="ORF">AVDCRST_MAG27-188</name>
</gene>
<feature type="compositionally biased region" description="Gly residues" evidence="1">
    <location>
        <begin position="83"/>
        <end position="98"/>
    </location>
</feature>
<sequence length="109" mass="10995">ARQCRPCARAGACLGRCERGAAFPSRGLPHAAQDLRHPGRQGPGPEPDVQPGSPRFLLRSGAARLPAGAGRMGAHGGHPLRPRGGGRGDTGSGPGGGAPPRRTEGQDAL</sequence>
<evidence type="ECO:0000313" key="2">
    <source>
        <dbReference type="EMBL" id="CAA9216091.1"/>
    </source>
</evidence>
<feature type="region of interest" description="Disordered" evidence="1">
    <location>
        <begin position="20"/>
        <end position="109"/>
    </location>
</feature>
<dbReference type="EMBL" id="CADCTD010000003">
    <property type="protein sequence ID" value="CAA9216091.1"/>
    <property type="molecule type" value="Genomic_DNA"/>
</dbReference>
<organism evidence="2">
    <name type="scientific">uncultured Craurococcus sp</name>
    <dbReference type="NCBI Taxonomy" id="1135998"/>
    <lineage>
        <taxon>Bacteria</taxon>
        <taxon>Pseudomonadati</taxon>
        <taxon>Pseudomonadota</taxon>
        <taxon>Alphaproteobacteria</taxon>
        <taxon>Acetobacterales</taxon>
        <taxon>Acetobacteraceae</taxon>
        <taxon>Craurococcus</taxon>
        <taxon>environmental samples</taxon>
    </lineage>
</organism>
<protein>
    <submittedName>
        <fullName evidence="2">Uncharacterized protein</fullName>
    </submittedName>
</protein>
<feature type="non-terminal residue" evidence="2">
    <location>
        <position position="109"/>
    </location>
</feature>
<dbReference type="AlphaFoldDB" id="A0A6J4H679"/>
<proteinExistence type="predicted"/>
<reference evidence="2" key="1">
    <citation type="submission" date="2020-02" db="EMBL/GenBank/DDBJ databases">
        <authorList>
            <person name="Meier V. D."/>
        </authorList>
    </citation>
    <scope>NUCLEOTIDE SEQUENCE</scope>
    <source>
        <strain evidence="2">AVDCRST_MAG27</strain>
    </source>
</reference>
<evidence type="ECO:0000256" key="1">
    <source>
        <dbReference type="SAM" id="MobiDB-lite"/>
    </source>
</evidence>
<feature type="non-terminal residue" evidence="2">
    <location>
        <position position="1"/>
    </location>
</feature>
<accession>A0A6J4H679</accession>